<gene>
    <name evidence="1" type="ORF">GXM_09897</name>
</gene>
<keyword evidence="2" id="KW-1185">Reference proteome</keyword>
<evidence type="ECO:0000313" key="1">
    <source>
        <dbReference type="EMBL" id="QFS52403.1"/>
    </source>
</evidence>
<name>A0A5P8WHR2_9NOSO</name>
<dbReference type="AlphaFoldDB" id="A0A5P8WHR2"/>
<organism evidence="1 2">
    <name type="scientific">Nostoc sphaeroides CCNUC1</name>
    <dbReference type="NCBI Taxonomy" id="2653204"/>
    <lineage>
        <taxon>Bacteria</taxon>
        <taxon>Bacillati</taxon>
        <taxon>Cyanobacteriota</taxon>
        <taxon>Cyanophyceae</taxon>
        <taxon>Nostocales</taxon>
        <taxon>Nostocaceae</taxon>
        <taxon>Nostoc</taxon>
    </lineage>
</organism>
<reference evidence="1 2" key="1">
    <citation type="submission" date="2019-10" db="EMBL/GenBank/DDBJ databases">
        <title>Genomic and transcriptomic insights into the perfect genentic adaptation of a filamentous nitrogen-fixing cyanobacterium to rice fields.</title>
        <authorList>
            <person name="Chen Z."/>
        </authorList>
    </citation>
    <scope>NUCLEOTIDE SEQUENCE [LARGE SCALE GENOMIC DNA]</scope>
    <source>
        <strain evidence="1">CCNUC1</strain>
    </source>
</reference>
<evidence type="ECO:0000313" key="2">
    <source>
        <dbReference type="Proteomes" id="UP000326678"/>
    </source>
</evidence>
<proteinExistence type="predicted"/>
<sequence>MPTMYGKCLKVGVLKLNQSEQEQLILGVFPKICQHYN</sequence>
<dbReference type="KEGG" id="nsh:GXM_09897"/>
<dbReference type="Proteomes" id="UP000326678">
    <property type="component" value="Chromosome pGXM01"/>
</dbReference>
<protein>
    <submittedName>
        <fullName evidence="1">Uncharacterized protein</fullName>
    </submittedName>
</protein>
<dbReference type="EMBL" id="CP045228">
    <property type="protein sequence ID" value="QFS52403.1"/>
    <property type="molecule type" value="Genomic_DNA"/>
</dbReference>
<accession>A0A5P8WHR2</accession>